<gene>
    <name evidence="1" type="ORF">GS601_05435</name>
</gene>
<organism evidence="1 2">
    <name type="scientific">Myxacorys almedinensis A</name>
    <dbReference type="NCBI Taxonomy" id="2690445"/>
    <lineage>
        <taxon>Bacteria</taxon>
        <taxon>Bacillati</taxon>
        <taxon>Cyanobacteriota</taxon>
        <taxon>Cyanophyceae</taxon>
        <taxon>Leptolyngbyales</taxon>
        <taxon>Leptolyngbyaceae</taxon>
        <taxon>Myxacorys</taxon>
        <taxon>Myxacorys almedinensis</taxon>
    </lineage>
</organism>
<keyword evidence="2" id="KW-1185">Reference proteome</keyword>
<name>A0A8J7Z0C1_9CYAN</name>
<evidence type="ECO:0000313" key="1">
    <source>
        <dbReference type="EMBL" id="NDJ16735.1"/>
    </source>
</evidence>
<comment type="caution">
    <text evidence="1">The sequence shown here is derived from an EMBL/GenBank/DDBJ whole genome shotgun (WGS) entry which is preliminary data.</text>
</comment>
<evidence type="ECO:0000313" key="2">
    <source>
        <dbReference type="Proteomes" id="UP000646053"/>
    </source>
</evidence>
<dbReference type="AlphaFoldDB" id="A0A8J7Z0C1"/>
<reference evidence="1" key="1">
    <citation type="submission" date="2019-12" db="EMBL/GenBank/DDBJ databases">
        <title>High-Quality draft genome sequences of three cyanobacteria isolated from the limestone walls of the Old Cathedral of Coimbra.</title>
        <authorList>
            <person name="Tiago I."/>
            <person name="Soares F."/>
            <person name="Portugal A."/>
        </authorList>
    </citation>
    <scope>NUCLEOTIDE SEQUENCE</scope>
    <source>
        <strain evidence="1">A</strain>
    </source>
</reference>
<sequence>MSLYKKIEEFLKDSSDDLTLEELFLQADRIGNKYLTNQEVEDFNQKLSKEVSEVSEIIDAQFPDTEVEVIDFTDKSANKARRKGSQKSYKTIKL</sequence>
<dbReference type="Proteomes" id="UP000646053">
    <property type="component" value="Unassembled WGS sequence"/>
</dbReference>
<dbReference type="EMBL" id="WVIE01000005">
    <property type="protein sequence ID" value="NDJ16735.1"/>
    <property type="molecule type" value="Genomic_DNA"/>
</dbReference>
<proteinExistence type="predicted"/>
<protein>
    <submittedName>
        <fullName evidence="1">Uncharacterized protein</fullName>
    </submittedName>
</protein>
<accession>A0A8J7Z0C1</accession>